<evidence type="ECO:0000313" key="4">
    <source>
        <dbReference type="EMBL" id="PXA04463.1"/>
    </source>
</evidence>
<keyword evidence="1" id="KW-0560">Oxidoreductase</keyword>
<proteinExistence type="predicted"/>
<evidence type="ECO:0000256" key="2">
    <source>
        <dbReference type="ARBA" id="ARBA00023027"/>
    </source>
</evidence>
<keyword evidence="2" id="KW-0520">NAD</keyword>
<reference evidence="4 5" key="1">
    <citation type="submission" date="2018-05" db="EMBL/GenBank/DDBJ databases">
        <title>Coraliomargarita sinensis sp. nov., isolated from a marine solar saltern.</title>
        <authorList>
            <person name="Zhou L.Y."/>
        </authorList>
    </citation>
    <scope>NUCLEOTIDE SEQUENCE [LARGE SCALE GENOMIC DNA]</scope>
    <source>
        <strain evidence="4 5">WN38</strain>
    </source>
</reference>
<dbReference type="Proteomes" id="UP000247099">
    <property type="component" value="Unassembled WGS sequence"/>
</dbReference>
<dbReference type="SUPFAM" id="SSF51905">
    <property type="entry name" value="FAD/NAD(P)-binding domain"/>
    <property type="match status" value="1"/>
</dbReference>
<dbReference type="InterPro" id="IPR036188">
    <property type="entry name" value="FAD/NAD-bd_sf"/>
</dbReference>
<evidence type="ECO:0000256" key="1">
    <source>
        <dbReference type="ARBA" id="ARBA00023002"/>
    </source>
</evidence>
<dbReference type="EMBL" id="QHJQ01000004">
    <property type="protein sequence ID" value="PXA04463.1"/>
    <property type="molecule type" value="Genomic_DNA"/>
</dbReference>
<dbReference type="InterPro" id="IPR050631">
    <property type="entry name" value="PheA/TfdB_FAD_monoxygenase"/>
</dbReference>
<dbReference type="InterPro" id="IPR002938">
    <property type="entry name" value="FAD-bd"/>
</dbReference>
<dbReference type="AlphaFoldDB" id="A0A317ZJR5"/>
<accession>A0A317ZJR5</accession>
<dbReference type="FunCoup" id="A0A317ZJR5">
    <property type="interactions" value="257"/>
</dbReference>
<dbReference type="PRINTS" id="PR00420">
    <property type="entry name" value="RNGMNOXGNASE"/>
</dbReference>
<comment type="caution">
    <text evidence="4">The sequence shown here is derived from an EMBL/GenBank/DDBJ whole genome shotgun (WGS) entry which is preliminary data.</text>
</comment>
<dbReference type="Gene3D" id="3.30.70.2450">
    <property type="match status" value="1"/>
</dbReference>
<dbReference type="GO" id="GO:0071949">
    <property type="term" value="F:FAD binding"/>
    <property type="evidence" value="ECO:0007669"/>
    <property type="project" value="InterPro"/>
</dbReference>
<dbReference type="InParanoid" id="A0A317ZJR5"/>
<feature type="domain" description="FAD-binding" evidence="3">
    <location>
        <begin position="7"/>
        <end position="365"/>
    </location>
</feature>
<dbReference type="PANTHER" id="PTHR43476:SF4">
    <property type="entry name" value="BLR0106 PROTEIN"/>
    <property type="match status" value="1"/>
</dbReference>
<evidence type="ECO:0000313" key="5">
    <source>
        <dbReference type="Proteomes" id="UP000247099"/>
    </source>
</evidence>
<dbReference type="RefSeq" id="WP_110130913.1">
    <property type="nucleotide sequence ID" value="NZ_QHJQ01000004.1"/>
</dbReference>
<keyword evidence="5" id="KW-1185">Reference proteome</keyword>
<dbReference type="Gene3D" id="3.50.50.60">
    <property type="entry name" value="FAD/NAD(P)-binding domain"/>
    <property type="match status" value="1"/>
</dbReference>
<name>A0A317ZJR5_9BACT</name>
<sequence length="420" mass="47424">MFNKKHTDVCVIGAGPVGLVAAHALADQNIEFAQFDSADGCHTHSYALALLPESMELLDRLGVAEQILERSMKVPKVAIYHANDRKAELDYAQLNSGFPHLTVIRQCELEKILLQTLRAKGHKPHWHHRVRYMTENDHHVMVEVDRTIQGMTGYAYAHIDTQIDKILQYRANYVIGADGHRSAARRVTNIDFNETGAAKTYAVFEFKVDAELPNEMRIIVDDQGSHIFWPMPDNYCRFSFEVDVEDAPIETIDKEHCLVYKGKSAYPLLDEAHLAGFVSQHAQWFNGTAEEIRWRTLVHFERRMAESFGRNRIWLAGDAAHLTAPGGMLSMNIGMHEAYDLVERLSLDSDELRQSALANYSSDRIDEWSGLLDLDGLLQRESADPWIVAHKDSLAANLPASGDTRHALLEQVHLDDAMTA</sequence>
<organism evidence="4 5">
    <name type="scientific">Coraliomargarita sinensis</name>
    <dbReference type="NCBI Taxonomy" id="2174842"/>
    <lineage>
        <taxon>Bacteria</taxon>
        <taxon>Pseudomonadati</taxon>
        <taxon>Verrucomicrobiota</taxon>
        <taxon>Opitutia</taxon>
        <taxon>Puniceicoccales</taxon>
        <taxon>Coraliomargaritaceae</taxon>
        <taxon>Coraliomargarita</taxon>
    </lineage>
</organism>
<dbReference type="Pfam" id="PF01494">
    <property type="entry name" value="FAD_binding_3"/>
    <property type="match status" value="1"/>
</dbReference>
<dbReference type="GO" id="GO:0016491">
    <property type="term" value="F:oxidoreductase activity"/>
    <property type="evidence" value="ECO:0007669"/>
    <property type="project" value="UniProtKB-KW"/>
</dbReference>
<evidence type="ECO:0000259" key="3">
    <source>
        <dbReference type="Pfam" id="PF01494"/>
    </source>
</evidence>
<dbReference type="PANTHER" id="PTHR43476">
    <property type="entry name" value="3-(3-HYDROXY-PHENYL)PROPIONATE/3-HYDROXYCINNAMIC ACID HYDROXYLASE"/>
    <property type="match status" value="1"/>
</dbReference>
<dbReference type="OrthoDB" id="9766816at2"/>
<protein>
    <recommendedName>
        <fullName evidence="3">FAD-binding domain-containing protein</fullName>
    </recommendedName>
</protein>
<gene>
    <name evidence="4" type="ORF">DDZ13_08010</name>
</gene>